<evidence type="ECO:0000259" key="2">
    <source>
        <dbReference type="Pfam" id="PF23415"/>
    </source>
</evidence>
<feature type="compositionally biased region" description="Polar residues" evidence="1">
    <location>
        <begin position="603"/>
        <end position="620"/>
    </location>
</feature>
<evidence type="ECO:0000259" key="3">
    <source>
        <dbReference type="Pfam" id="PF25281"/>
    </source>
</evidence>
<dbReference type="AlphaFoldDB" id="A0A833ZM52"/>
<protein>
    <submittedName>
        <fullName evidence="4">Microtubule associated protein 1S</fullName>
    </submittedName>
</protein>
<dbReference type="GO" id="GO:0003779">
    <property type="term" value="F:actin binding"/>
    <property type="evidence" value="ECO:0007669"/>
    <property type="project" value="TreeGrafter"/>
</dbReference>
<dbReference type="Proteomes" id="UP000664940">
    <property type="component" value="Unassembled WGS sequence"/>
</dbReference>
<dbReference type="GO" id="GO:0000226">
    <property type="term" value="P:microtubule cytoskeleton organization"/>
    <property type="evidence" value="ECO:0007669"/>
    <property type="project" value="InterPro"/>
</dbReference>
<evidence type="ECO:0000256" key="1">
    <source>
        <dbReference type="SAM" id="MobiDB-lite"/>
    </source>
</evidence>
<comment type="caution">
    <text evidence="4">The sequence shown here is derived from an EMBL/GenBank/DDBJ whole genome shotgun (WGS) entry which is preliminary data.</text>
</comment>
<dbReference type="InterPro" id="IPR057480">
    <property type="entry name" value="MAP1A/B/S-like_MBL"/>
</dbReference>
<dbReference type="Pfam" id="PF25281">
    <property type="entry name" value="MBL_MAP1B"/>
    <property type="match status" value="1"/>
</dbReference>
<feature type="compositionally biased region" description="Low complexity" evidence="1">
    <location>
        <begin position="936"/>
        <end position="948"/>
    </location>
</feature>
<feature type="compositionally biased region" description="Low complexity" evidence="1">
    <location>
        <begin position="883"/>
        <end position="897"/>
    </location>
</feature>
<reference evidence="4 5" key="1">
    <citation type="journal article" date="2020" name="Nature">
        <title>Six reference-quality genomes reveal evolution of bat adaptations.</title>
        <authorList>
            <person name="Jebb D."/>
            <person name="Huang Z."/>
            <person name="Pippel M."/>
            <person name="Hughes G.M."/>
            <person name="Lavrichenko K."/>
            <person name="Devanna P."/>
            <person name="Winkler S."/>
            <person name="Jermiin L.S."/>
            <person name="Skirmuntt E.C."/>
            <person name="Katzourakis A."/>
            <person name="Burkitt-Gray L."/>
            <person name="Ray D.A."/>
            <person name="Sullivan K.A.M."/>
            <person name="Roscito J.G."/>
            <person name="Kirilenko B.M."/>
            <person name="Davalos L.M."/>
            <person name="Corthals A.P."/>
            <person name="Power M.L."/>
            <person name="Jones G."/>
            <person name="Ransome R.D."/>
            <person name="Dechmann D.K.N."/>
            <person name="Locatelli A.G."/>
            <person name="Puechmaille S.J."/>
            <person name="Fedrigo O."/>
            <person name="Jarvis E.D."/>
            <person name="Hiller M."/>
            <person name="Vernes S.C."/>
            <person name="Myers E.W."/>
            <person name="Teeling E.C."/>
        </authorList>
    </citation>
    <scope>NUCLEOTIDE SEQUENCE [LARGE SCALE GENOMIC DNA]</scope>
    <source>
        <strain evidence="4">Bat1K_MPI-CBG_1</strain>
    </source>
</reference>
<sequence length="1189" mass="127489">MAAAEVVAAAVAAGPWAAQAPSSLLLVVGGECSCPGLLNYVLEELERGLRSWDIDPGVCSLDEQLKVFVSRHSATFSNIVKGQRSLHHRGDTLETLVLLNPSEKSLCDELRNLLLDPAPYKLLVLAGPCLEETGELLLQTGGFSPRHFLQVLGDREIRDLLDAAPPSADPPKLTITCPTLGDWAQLAPEVPGLQGGLRLQLNPPVQRPASEGLREFLEYVAESLELPSPFELLEPPASVGFLRLARPCCYIFPGGLGDAAFFAVNGFTMLVNGGSNPKSSFWKLVRHLDRVDAVLVTHAGADSLPGLNSLLRRKLAEREEAAVDGGSGDDRLRRLVSPGLGVVFLNARGATSRLVRGEDEAELACSLLARLGIEPLPLSRGSMPAEPTVLFQKMGVGRLDMYVLHPPSAGAERTLASVCALLVWHPTGPTEKVVRVLFPGCTPPARLLDSLVRLQHLGFLREPVVTPQDLAGPRRTESKESVGSRDSLRREGRTTLPARPAQERPGVARKEPSRAEAPRRAEKEAKHPREVKKDPKPSTARTQPRELNRVPSTLVSGKKAGVQAASKPRKAPNSHRPGVPLAANGPHSTPSFRCGEASPPTEACSSPVPQLVATPSQGSSLELGLSPTGEDSSSLKTQEQLVASGTSPPHTPSPAGAQQGPAEGGRQLSLSPLRGGEVGPDASPTVTTPSLPAEVGSPHSTEVDESLSVSFEQVLPPPPVPMSEAGLSLPLRGPRVRRSASPHDVDLCLVSPCEFEHRKAMPMAPAPTSPGSSNDSSVRSQERAGAPGAEETPPTSVSESLPTLSDSDPLPAVPGTADSDEDMEGFGVPRHNPLPDPLKVPPPLPTPPSICMVDPELLPPEQARRTEGLSRTRKSLTRPNLSTAAPKATPVTTAKTKGQASANRASRPLSARSESSDKGGRAPLSRKPSVPKTTTRGPSGSASSRPGGLEASPGSPVYLDLAYLPSGGSICLVNEEFFRRVRALCYVISGQDQHKEEGMRAVLDALLAGKQQWDRDLKVTLIPTFDSMAMHEWYEETHARHQALGITVLGSNSTVSMQDEAFPAYEEGSLDPFHADRSVVEVRFEPQSLLQSHKRKAALCSWRKWMLVAEVTAAERCYKEEPETHSCKQQFLDGPLPLSLHVWKLLDTTLDKTPSIMGRTVTPENTFESWLMIPGNVTWMWKNGICRCK</sequence>
<feature type="region of interest" description="Disordered" evidence="1">
    <location>
        <begin position="468"/>
        <end position="728"/>
    </location>
</feature>
<feature type="domain" description="Microtubule-associated protein 1B/S N-terminal" evidence="2">
    <location>
        <begin position="25"/>
        <end position="222"/>
    </location>
</feature>
<gene>
    <name evidence="4" type="ORF">HJG60_012620</name>
</gene>
<dbReference type="GO" id="GO:0045202">
    <property type="term" value="C:synapse"/>
    <property type="evidence" value="ECO:0007669"/>
    <property type="project" value="TreeGrafter"/>
</dbReference>
<dbReference type="GO" id="GO:0005874">
    <property type="term" value="C:microtubule"/>
    <property type="evidence" value="ECO:0007669"/>
    <property type="project" value="InterPro"/>
</dbReference>
<dbReference type="GO" id="GO:0005829">
    <property type="term" value="C:cytosol"/>
    <property type="evidence" value="ECO:0007669"/>
    <property type="project" value="TreeGrafter"/>
</dbReference>
<feature type="compositionally biased region" description="Polar residues" evidence="1">
    <location>
        <begin position="769"/>
        <end position="779"/>
    </location>
</feature>
<dbReference type="GO" id="GO:0007409">
    <property type="term" value="P:axonogenesis"/>
    <property type="evidence" value="ECO:0007669"/>
    <property type="project" value="TreeGrafter"/>
</dbReference>
<dbReference type="GO" id="GO:0031114">
    <property type="term" value="P:regulation of microtubule depolymerization"/>
    <property type="evidence" value="ECO:0007669"/>
    <property type="project" value="TreeGrafter"/>
</dbReference>
<feature type="region of interest" description="Disordered" evidence="1">
    <location>
        <begin position="761"/>
        <end position="951"/>
    </location>
</feature>
<feature type="domain" description="Microtubule-associated protein 1A/B/S-like MBL-like" evidence="3">
    <location>
        <begin position="227"/>
        <end position="472"/>
    </location>
</feature>
<accession>A0A833ZM52</accession>
<feature type="compositionally biased region" description="Low complexity" evidence="1">
    <location>
        <begin position="653"/>
        <end position="667"/>
    </location>
</feature>
<feature type="compositionally biased region" description="Polar residues" evidence="1">
    <location>
        <begin position="629"/>
        <end position="648"/>
    </location>
</feature>
<feature type="compositionally biased region" description="Pro residues" evidence="1">
    <location>
        <begin position="832"/>
        <end position="848"/>
    </location>
</feature>
<feature type="compositionally biased region" description="Polar residues" evidence="1">
    <location>
        <begin position="793"/>
        <end position="806"/>
    </location>
</feature>
<dbReference type="GO" id="GO:0016358">
    <property type="term" value="P:dendrite development"/>
    <property type="evidence" value="ECO:0007669"/>
    <property type="project" value="TreeGrafter"/>
</dbReference>
<dbReference type="GO" id="GO:0030425">
    <property type="term" value="C:dendrite"/>
    <property type="evidence" value="ECO:0007669"/>
    <property type="project" value="TreeGrafter"/>
</dbReference>
<dbReference type="GO" id="GO:0043025">
    <property type="term" value="C:neuronal cell body"/>
    <property type="evidence" value="ECO:0007669"/>
    <property type="project" value="TreeGrafter"/>
</dbReference>
<dbReference type="GO" id="GO:0005875">
    <property type="term" value="C:microtubule associated complex"/>
    <property type="evidence" value="ECO:0007669"/>
    <property type="project" value="TreeGrafter"/>
</dbReference>
<dbReference type="Pfam" id="PF23415">
    <property type="entry name" value="MAPB1_N"/>
    <property type="match status" value="1"/>
</dbReference>
<feature type="compositionally biased region" description="Basic and acidic residues" evidence="1">
    <location>
        <begin position="472"/>
        <end position="493"/>
    </location>
</feature>
<evidence type="ECO:0000313" key="4">
    <source>
        <dbReference type="EMBL" id="KAF6095248.1"/>
    </source>
</evidence>
<dbReference type="PANTHER" id="PTHR13843">
    <property type="entry name" value="MICROTUBULE-ASSOCIATED PROTEIN"/>
    <property type="match status" value="1"/>
</dbReference>
<dbReference type="EMBL" id="JABVXQ010000008">
    <property type="protein sequence ID" value="KAF6095248.1"/>
    <property type="molecule type" value="Genomic_DNA"/>
</dbReference>
<proteinExistence type="predicted"/>
<dbReference type="GO" id="GO:0008017">
    <property type="term" value="F:microtubule binding"/>
    <property type="evidence" value="ECO:0007669"/>
    <property type="project" value="InterPro"/>
</dbReference>
<feature type="compositionally biased region" description="Basic and acidic residues" evidence="1">
    <location>
        <begin position="506"/>
        <end position="536"/>
    </location>
</feature>
<name>A0A833ZM52_9CHIR</name>
<dbReference type="InterPro" id="IPR026074">
    <property type="entry name" value="MAP1"/>
</dbReference>
<dbReference type="PANTHER" id="PTHR13843:SF11">
    <property type="entry name" value="MICROTUBULE-ASSOCIATED PROTEIN 1S"/>
    <property type="match status" value="1"/>
</dbReference>
<organism evidence="4 5">
    <name type="scientific">Phyllostomus discolor</name>
    <name type="common">pale spear-nosed bat</name>
    <dbReference type="NCBI Taxonomy" id="89673"/>
    <lineage>
        <taxon>Eukaryota</taxon>
        <taxon>Metazoa</taxon>
        <taxon>Chordata</taxon>
        <taxon>Craniata</taxon>
        <taxon>Vertebrata</taxon>
        <taxon>Euteleostomi</taxon>
        <taxon>Mammalia</taxon>
        <taxon>Eutheria</taxon>
        <taxon>Laurasiatheria</taxon>
        <taxon>Chiroptera</taxon>
        <taxon>Yangochiroptera</taxon>
        <taxon>Phyllostomidae</taxon>
        <taxon>Phyllostominae</taxon>
        <taxon>Phyllostomus</taxon>
    </lineage>
</organism>
<dbReference type="InterPro" id="IPR056617">
    <property type="entry name" value="MAP1B/S_N"/>
</dbReference>
<evidence type="ECO:0000313" key="5">
    <source>
        <dbReference type="Proteomes" id="UP000664940"/>
    </source>
</evidence>